<evidence type="ECO:0000256" key="6">
    <source>
        <dbReference type="ARBA" id="ARBA00023204"/>
    </source>
</evidence>
<dbReference type="PANTHER" id="PTHR31290:SF5">
    <property type="entry name" value="UV-DAMAGE ENDONUCLEASE"/>
    <property type="match status" value="1"/>
</dbReference>
<evidence type="ECO:0000256" key="3">
    <source>
        <dbReference type="ARBA" id="ARBA00022763"/>
    </source>
</evidence>
<dbReference type="GO" id="GO:0009411">
    <property type="term" value="P:response to UV"/>
    <property type="evidence" value="ECO:0007669"/>
    <property type="project" value="InterPro"/>
</dbReference>
<keyword evidence="3" id="KW-0227">DNA damage</keyword>
<gene>
    <name evidence="7" type="ORF">UFOVP972_327</name>
</gene>
<keyword evidence="5" id="KW-0378">Hydrolase</keyword>
<dbReference type="NCBIfam" id="TIGR00629">
    <property type="entry name" value="uvde"/>
    <property type="match status" value="1"/>
</dbReference>
<name>A0A6J5PUY1_9CAUD</name>
<accession>A0A6J5PUY1</accession>
<dbReference type="EMBL" id="LR796923">
    <property type="protein sequence ID" value="CAB4175710.1"/>
    <property type="molecule type" value="Genomic_DNA"/>
</dbReference>
<proteinExistence type="predicted"/>
<organism evidence="7">
    <name type="scientific">uncultured Caudovirales phage</name>
    <dbReference type="NCBI Taxonomy" id="2100421"/>
    <lineage>
        <taxon>Viruses</taxon>
        <taxon>Duplodnaviria</taxon>
        <taxon>Heunggongvirae</taxon>
        <taxon>Uroviricota</taxon>
        <taxon>Caudoviricetes</taxon>
        <taxon>Peduoviridae</taxon>
        <taxon>Maltschvirus</taxon>
        <taxon>Maltschvirus maltsch</taxon>
    </lineage>
</organism>
<keyword evidence="6" id="KW-0234">DNA repair</keyword>
<dbReference type="InterPro" id="IPR004601">
    <property type="entry name" value="UvdE"/>
</dbReference>
<sequence length="312" mass="35547">MRLGYCCINLSLKDQGVTTNRGMIRKTFDEKGLEYVSELVQRNLADLFTILTWNHLNGIHVYRMSSDLFPWMSEYKLEDLPEFDRIAFLAQRVGHAAETYDARLSFHPGQFDVLASPNPEVVRKTIYDLDQHARIMDLMGLPQDYRSAINIHVGGSYGDKLTAMQRFCENFKRLAPSTQARLVVENDDKPSQFGVIDLFNGIHRVVGCPITFDHFHHRFCTNDISASEAAQLAASTWGQITPLQHYSSSKALYEDSTVINRSHADYVYDTIPDYGFDADVEIEAKAKDLALLQYVAQEGIVTEELKFEFEKA</sequence>
<keyword evidence="1" id="KW-0540">Nuclease</keyword>
<dbReference type="GO" id="GO:0004519">
    <property type="term" value="F:endonuclease activity"/>
    <property type="evidence" value="ECO:0007669"/>
    <property type="project" value="UniProtKB-KW"/>
</dbReference>
<evidence type="ECO:0000256" key="5">
    <source>
        <dbReference type="ARBA" id="ARBA00022801"/>
    </source>
</evidence>
<keyword evidence="4" id="KW-0228">DNA excision</keyword>
<evidence type="ECO:0000256" key="2">
    <source>
        <dbReference type="ARBA" id="ARBA00022759"/>
    </source>
</evidence>
<evidence type="ECO:0000256" key="4">
    <source>
        <dbReference type="ARBA" id="ARBA00022769"/>
    </source>
</evidence>
<dbReference type="Gene3D" id="3.20.20.150">
    <property type="entry name" value="Divalent-metal-dependent TIM barrel enzymes"/>
    <property type="match status" value="1"/>
</dbReference>
<evidence type="ECO:0000256" key="1">
    <source>
        <dbReference type="ARBA" id="ARBA00022722"/>
    </source>
</evidence>
<evidence type="ECO:0000313" key="7">
    <source>
        <dbReference type="EMBL" id="CAB4175710.1"/>
    </source>
</evidence>
<reference evidence="7" key="1">
    <citation type="submission" date="2020-05" db="EMBL/GenBank/DDBJ databases">
        <authorList>
            <person name="Chiriac C."/>
            <person name="Salcher M."/>
            <person name="Ghai R."/>
            <person name="Kavagutti S V."/>
        </authorList>
    </citation>
    <scope>NUCLEOTIDE SEQUENCE</scope>
</reference>
<dbReference type="Pfam" id="PF03851">
    <property type="entry name" value="UvdE"/>
    <property type="match status" value="1"/>
</dbReference>
<dbReference type="GO" id="GO:0006289">
    <property type="term" value="P:nucleotide-excision repair"/>
    <property type="evidence" value="ECO:0007669"/>
    <property type="project" value="InterPro"/>
</dbReference>
<dbReference type="InterPro" id="IPR036237">
    <property type="entry name" value="Xyl_isomerase-like_sf"/>
</dbReference>
<dbReference type="SUPFAM" id="SSF51658">
    <property type="entry name" value="Xylose isomerase-like"/>
    <property type="match status" value="1"/>
</dbReference>
<dbReference type="GO" id="GO:0016787">
    <property type="term" value="F:hydrolase activity"/>
    <property type="evidence" value="ECO:0007669"/>
    <property type="project" value="UniProtKB-KW"/>
</dbReference>
<keyword evidence="2 7" id="KW-0255">Endonuclease</keyword>
<protein>
    <submittedName>
        <fullName evidence="7">Uve UV damage repair endonuclease</fullName>
    </submittedName>
</protein>
<dbReference type="PANTHER" id="PTHR31290">
    <property type="entry name" value="UV-DAMAGE ENDONUCLEASE"/>
    <property type="match status" value="1"/>
</dbReference>